<dbReference type="Pfam" id="PF00440">
    <property type="entry name" value="TetR_N"/>
    <property type="match status" value="1"/>
</dbReference>
<keyword evidence="5" id="KW-1185">Reference proteome</keyword>
<dbReference type="EMBL" id="LNKT01000067">
    <property type="protein sequence ID" value="KYJ85802.1"/>
    <property type="molecule type" value="Genomic_DNA"/>
</dbReference>
<dbReference type="Proteomes" id="UP000075359">
    <property type="component" value="Unassembled WGS sequence"/>
</dbReference>
<organism evidence="4 5">
    <name type="scientific">Sulfurovum riftiae</name>
    <dbReference type="NCBI Taxonomy" id="1630136"/>
    <lineage>
        <taxon>Bacteria</taxon>
        <taxon>Pseudomonadati</taxon>
        <taxon>Campylobacterota</taxon>
        <taxon>Epsilonproteobacteria</taxon>
        <taxon>Campylobacterales</taxon>
        <taxon>Sulfurovaceae</taxon>
        <taxon>Sulfurovum</taxon>
    </lineage>
</organism>
<feature type="domain" description="HTH tetR-type" evidence="3">
    <location>
        <begin position="11"/>
        <end position="71"/>
    </location>
</feature>
<name>A0A151CE40_9BACT</name>
<reference evidence="4 5" key="1">
    <citation type="submission" date="2015-11" db="EMBL/GenBank/DDBJ databases">
        <title>Draft genome of Sulfurovum riftiae 1812E, a member of the Epsilonproteobacteria isolated from the tube of the deep-sea hydrothermal vent tubewom Riftia pachyptila.</title>
        <authorList>
            <person name="Vetriani C."/>
            <person name="Giovannelli D."/>
        </authorList>
    </citation>
    <scope>NUCLEOTIDE SEQUENCE [LARGE SCALE GENOMIC DNA]</scope>
    <source>
        <strain evidence="4 5">1812E</strain>
    </source>
</reference>
<dbReference type="PROSITE" id="PS01081">
    <property type="entry name" value="HTH_TETR_1"/>
    <property type="match status" value="1"/>
</dbReference>
<dbReference type="InterPro" id="IPR041490">
    <property type="entry name" value="KstR2_TetR_C"/>
</dbReference>
<evidence type="ECO:0000313" key="5">
    <source>
        <dbReference type="Proteomes" id="UP000075359"/>
    </source>
</evidence>
<dbReference type="InterPro" id="IPR009057">
    <property type="entry name" value="Homeodomain-like_sf"/>
</dbReference>
<gene>
    <name evidence="4" type="ORF">AS592_03430</name>
</gene>
<protein>
    <submittedName>
        <fullName evidence="4">TetR family transcriptional regulator</fullName>
    </submittedName>
</protein>
<accession>A0A151CE40</accession>
<evidence type="ECO:0000256" key="2">
    <source>
        <dbReference type="PROSITE-ProRule" id="PRU00335"/>
    </source>
</evidence>
<dbReference type="InterPro" id="IPR036271">
    <property type="entry name" value="Tet_transcr_reg_TetR-rel_C_sf"/>
</dbReference>
<dbReference type="InterPro" id="IPR050109">
    <property type="entry name" value="HTH-type_TetR-like_transc_reg"/>
</dbReference>
<dbReference type="GO" id="GO:0003677">
    <property type="term" value="F:DNA binding"/>
    <property type="evidence" value="ECO:0007669"/>
    <property type="project" value="UniProtKB-UniRule"/>
</dbReference>
<dbReference type="PANTHER" id="PTHR30328">
    <property type="entry name" value="TRANSCRIPTIONAL REPRESSOR"/>
    <property type="match status" value="1"/>
</dbReference>
<dbReference type="PROSITE" id="PS50977">
    <property type="entry name" value="HTH_TETR_2"/>
    <property type="match status" value="1"/>
</dbReference>
<dbReference type="SUPFAM" id="SSF48498">
    <property type="entry name" value="Tetracyclin repressor-like, C-terminal domain"/>
    <property type="match status" value="1"/>
</dbReference>
<dbReference type="InterPro" id="IPR001647">
    <property type="entry name" value="HTH_TetR"/>
</dbReference>
<proteinExistence type="predicted"/>
<evidence type="ECO:0000259" key="3">
    <source>
        <dbReference type="PROSITE" id="PS50977"/>
    </source>
</evidence>
<keyword evidence="1 2" id="KW-0238">DNA-binding</keyword>
<dbReference type="AlphaFoldDB" id="A0A151CE40"/>
<feature type="DNA-binding region" description="H-T-H motif" evidence="2">
    <location>
        <begin position="34"/>
        <end position="53"/>
    </location>
</feature>
<dbReference type="InterPro" id="IPR023772">
    <property type="entry name" value="DNA-bd_HTH_TetR-type_CS"/>
</dbReference>
<dbReference type="Pfam" id="PF17932">
    <property type="entry name" value="TetR_C_24"/>
    <property type="match status" value="1"/>
</dbReference>
<dbReference type="PANTHER" id="PTHR30328:SF54">
    <property type="entry name" value="HTH-TYPE TRANSCRIPTIONAL REPRESSOR SCO4008"/>
    <property type="match status" value="1"/>
</dbReference>
<dbReference type="RefSeq" id="WP_067332264.1">
    <property type="nucleotide sequence ID" value="NZ_LNKT01000067.1"/>
</dbReference>
<comment type="caution">
    <text evidence="4">The sequence shown here is derived from an EMBL/GenBank/DDBJ whole genome shotgun (WGS) entry which is preliminary data.</text>
</comment>
<sequence>MSKKIQKRDAEVSKQLIITHAIELFSQKGYASASMDELAERCGLNKAMVFYYFKNKKGLYEAVMRKVLVEIQQTIVEENKRHSTPKEELEGFIRTYAKFACEHPYLPSLLLKELSDSGAVVPEMLFASMRQLFALFSDILKRGEEEGCFNDAVPMILYFMVLGTLNLMITTKPLRIKASQMEDIKVDTCASCDIEEIADYVVEKIFSMLTATGKGDSI</sequence>
<dbReference type="Gene3D" id="1.10.357.10">
    <property type="entry name" value="Tetracycline Repressor, domain 2"/>
    <property type="match status" value="1"/>
</dbReference>
<dbReference type="SUPFAM" id="SSF46689">
    <property type="entry name" value="Homeodomain-like"/>
    <property type="match status" value="1"/>
</dbReference>
<evidence type="ECO:0000313" key="4">
    <source>
        <dbReference type="EMBL" id="KYJ85802.1"/>
    </source>
</evidence>
<evidence type="ECO:0000256" key="1">
    <source>
        <dbReference type="ARBA" id="ARBA00023125"/>
    </source>
</evidence>
<dbReference type="OrthoDB" id="9790413at2"/>
<dbReference type="STRING" id="1630136.AS592_03430"/>
<dbReference type="PRINTS" id="PR00455">
    <property type="entry name" value="HTHTETR"/>
</dbReference>